<dbReference type="AGR" id="ZFIN:ZDB-GENE-090313-377"/>
<dbReference type="OrthoDB" id="8853683at2759"/>
<organism evidence="2 4">
    <name type="scientific">Danio rerio</name>
    <name type="common">Zebrafish</name>
    <name type="synonym">Brachydanio rerio</name>
    <dbReference type="NCBI Taxonomy" id="7955"/>
    <lineage>
        <taxon>Eukaryota</taxon>
        <taxon>Metazoa</taxon>
        <taxon>Chordata</taxon>
        <taxon>Craniata</taxon>
        <taxon>Vertebrata</taxon>
        <taxon>Euteleostomi</taxon>
        <taxon>Actinopterygii</taxon>
        <taxon>Neopterygii</taxon>
        <taxon>Teleostei</taxon>
        <taxon>Ostariophysi</taxon>
        <taxon>Cypriniformes</taxon>
        <taxon>Danionidae</taxon>
        <taxon>Danioninae</taxon>
        <taxon>Danio</taxon>
    </lineage>
</organism>
<proteinExistence type="predicted"/>
<feature type="region of interest" description="Disordered" evidence="1">
    <location>
        <begin position="1"/>
        <end position="47"/>
    </location>
</feature>
<reference evidence="3 4" key="2">
    <citation type="submission" date="2025-04" db="UniProtKB">
        <authorList>
            <consortium name="RefSeq"/>
        </authorList>
    </citation>
    <scope>IDENTIFICATION</scope>
    <source>
        <strain evidence="3 4">Tuebingen</strain>
    </source>
</reference>
<dbReference type="GeneID" id="101883466"/>
<dbReference type="GO" id="GO:0005654">
    <property type="term" value="C:nucleoplasm"/>
    <property type="evidence" value="ECO:0000318"/>
    <property type="project" value="GO_Central"/>
</dbReference>
<dbReference type="GeneID" id="101885050"/>
<accession>A0A8M2B7Q7</accession>
<sequence>MPRKKTISLKRNCPQRSEAEADLLSEEPPESSQKIHKVHHDKDDDNDLSVVAVETITPEPGQGDGSSSMVEKDKLMLMAQTIQTLKQERDFLRQTVLKLSNRGAKKVKKVLDTSTECSTSNTDEESMTSSSSSDSPDSDIPRKKRKSHKKTKRASRSKSTKHSTRATTPDDVLRRYNKVFNAYKKEGSISKACAKVGVDRNTLALTAVVAEIQLVDAEFYRSIPKFRTKEEKLFEFAKRCLQSLTTDLKSVIENAKQERKLLPIKYKFR</sequence>
<dbReference type="Proteomes" id="UP000000437">
    <property type="component" value="Chromosome 20"/>
</dbReference>
<dbReference type="KEGG" id="dre:101883466"/>
<evidence type="ECO:0000256" key="1">
    <source>
        <dbReference type="SAM" id="MobiDB-lite"/>
    </source>
</evidence>
<dbReference type="ZFIN" id="ZDB-GENE-130531-32">
    <property type="gene designation" value="si:dkey-6f10.5"/>
</dbReference>
<dbReference type="Proteomes" id="UP000000437">
    <property type="component" value="Chromosome 1"/>
</dbReference>
<feature type="compositionally biased region" description="Acidic residues" evidence="1">
    <location>
        <begin position="20"/>
        <end position="29"/>
    </location>
</feature>
<evidence type="ECO:0000313" key="3">
    <source>
        <dbReference type="RefSeq" id="XP_005160051.1"/>
    </source>
</evidence>
<dbReference type="PANTHER" id="PTHR16477">
    <property type="entry name" value="COILED-COIL DOMAIN-CONTAINING PROTEIN 106"/>
    <property type="match status" value="1"/>
</dbReference>
<evidence type="ECO:0000313" key="2">
    <source>
        <dbReference type="Proteomes" id="UP000000437"/>
    </source>
</evidence>
<dbReference type="Pfam" id="PF15794">
    <property type="entry name" value="CCDC106"/>
    <property type="match status" value="1"/>
</dbReference>
<reference evidence="2" key="1">
    <citation type="journal article" date="2013" name="Nature">
        <title>The zebrafish reference genome sequence and its relationship to the human genome.</title>
        <authorList>
            <consortium name="Genome Reference Consortium Zebrafish"/>
            <person name="Howe K."/>
            <person name="Clark M.D."/>
            <person name="Torroja C.F."/>
            <person name="Torrance J."/>
            <person name="Berthelot C."/>
            <person name="Muffato M."/>
            <person name="Collins J.E."/>
            <person name="Humphray S."/>
            <person name="McLaren K."/>
            <person name="Matthews L."/>
            <person name="McLaren S."/>
            <person name="Sealy I."/>
            <person name="Caccamo M."/>
            <person name="Churcher C."/>
            <person name="Scott C."/>
            <person name="Barrett J.C."/>
            <person name="Koch R."/>
            <person name="Rauch G.J."/>
            <person name="White S."/>
            <person name="Chow W."/>
            <person name="Kilian B."/>
            <person name="Quintais L.T."/>
            <person name="Guerra-Assuncao J.A."/>
            <person name="Zhou Y."/>
            <person name="Gu Y."/>
            <person name="Yen J."/>
            <person name="Vogel J.H."/>
            <person name="Eyre T."/>
            <person name="Redmond S."/>
            <person name="Banerjee R."/>
            <person name="Chi J."/>
            <person name="Fu B."/>
            <person name="Langley E."/>
            <person name="Maguire S.F."/>
            <person name="Laird G.K."/>
            <person name="Lloyd D."/>
            <person name="Kenyon E."/>
            <person name="Donaldson S."/>
            <person name="Sehra H."/>
            <person name="Almeida-King J."/>
            <person name="Loveland J."/>
            <person name="Trevanion S."/>
            <person name="Jones M."/>
            <person name="Quail M."/>
            <person name="Willey D."/>
            <person name="Hunt A."/>
            <person name="Burton J."/>
            <person name="Sims S."/>
            <person name="McLay K."/>
            <person name="Plumb B."/>
            <person name="Davis J."/>
            <person name="Clee C."/>
            <person name="Oliver K."/>
            <person name="Clark R."/>
            <person name="Riddle C."/>
            <person name="Elliot D."/>
            <person name="Eliott D."/>
            <person name="Threadgold G."/>
            <person name="Harden G."/>
            <person name="Ware D."/>
            <person name="Begum S."/>
            <person name="Mortimore B."/>
            <person name="Mortimer B."/>
            <person name="Kerry G."/>
            <person name="Heath P."/>
            <person name="Phillimore B."/>
            <person name="Tracey A."/>
            <person name="Corby N."/>
            <person name="Dunn M."/>
            <person name="Johnson C."/>
            <person name="Wood J."/>
            <person name="Clark S."/>
            <person name="Pelan S."/>
            <person name="Griffiths G."/>
            <person name="Smith M."/>
            <person name="Glithero R."/>
            <person name="Howden P."/>
            <person name="Barker N."/>
            <person name="Lloyd C."/>
            <person name="Stevens C."/>
            <person name="Harley J."/>
            <person name="Holt K."/>
            <person name="Panagiotidis G."/>
            <person name="Lovell J."/>
            <person name="Beasley H."/>
            <person name="Henderson C."/>
            <person name="Gordon D."/>
            <person name="Auger K."/>
            <person name="Wright D."/>
            <person name="Collins J."/>
            <person name="Raisen C."/>
            <person name="Dyer L."/>
            <person name="Leung K."/>
            <person name="Robertson L."/>
            <person name="Ambridge K."/>
            <person name="Leongamornlert D."/>
            <person name="McGuire S."/>
            <person name="Gilderthorp R."/>
            <person name="Griffiths C."/>
            <person name="Manthravadi D."/>
            <person name="Nichol S."/>
            <person name="Barker G."/>
            <person name="Whitehead S."/>
            <person name="Kay M."/>
            <person name="Brown J."/>
            <person name="Murnane C."/>
            <person name="Gray E."/>
            <person name="Humphries M."/>
            <person name="Sycamore N."/>
            <person name="Barker D."/>
            <person name="Saunders D."/>
            <person name="Wallis J."/>
            <person name="Babbage A."/>
            <person name="Hammond S."/>
            <person name="Mashreghi-Mohammadi M."/>
            <person name="Barr L."/>
            <person name="Martin S."/>
            <person name="Wray P."/>
            <person name="Ellington A."/>
            <person name="Matthews N."/>
            <person name="Ellwood M."/>
            <person name="Woodmansey R."/>
            <person name="Clark G."/>
            <person name="Cooper J."/>
            <person name="Cooper J."/>
            <person name="Tromans A."/>
            <person name="Grafham D."/>
            <person name="Skuce C."/>
            <person name="Pandian R."/>
            <person name="Andrews R."/>
            <person name="Harrison E."/>
            <person name="Kimberley A."/>
            <person name="Garnett J."/>
            <person name="Fosker N."/>
            <person name="Hall R."/>
            <person name="Garner P."/>
            <person name="Kelly D."/>
            <person name="Bird C."/>
            <person name="Palmer S."/>
            <person name="Gehring I."/>
            <person name="Berger A."/>
            <person name="Dooley C.M."/>
            <person name="Ersan-Urun Z."/>
            <person name="Eser C."/>
            <person name="Geiger H."/>
            <person name="Geisler M."/>
            <person name="Karotki L."/>
            <person name="Kirn A."/>
            <person name="Konantz J."/>
            <person name="Konantz M."/>
            <person name="Oberlander M."/>
            <person name="Rudolph-Geiger S."/>
            <person name="Teucke M."/>
            <person name="Lanz C."/>
            <person name="Raddatz G."/>
            <person name="Osoegawa K."/>
            <person name="Zhu B."/>
            <person name="Rapp A."/>
            <person name="Widaa S."/>
            <person name="Langford C."/>
            <person name="Yang F."/>
            <person name="Schuster S.C."/>
            <person name="Carter N.P."/>
            <person name="Harrow J."/>
            <person name="Ning Z."/>
            <person name="Herrero J."/>
            <person name="Searle S.M."/>
            <person name="Enright A."/>
            <person name="Geisler R."/>
            <person name="Plasterk R.H."/>
            <person name="Lee C."/>
            <person name="Westerfield M."/>
            <person name="de Jong P.J."/>
            <person name="Zon L.I."/>
            <person name="Postlethwait J.H."/>
            <person name="Nusslein-Volhard C."/>
            <person name="Hubbard T.J."/>
            <person name="Roest Crollius H."/>
            <person name="Rogers J."/>
            <person name="Stemple D.L."/>
        </authorList>
    </citation>
    <scope>NUCLEOTIDE SEQUENCE [LARGE SCALE GENOMIC DNA]</scope>
</reference>
<gene>
    <name evidence="4 6" type="primary">si:dkey-6f10.5</name>
    <name evidence="3 5" type="synonym">si:dkeyp-13d11.1</name>
</gene>
<dbReference type="ZFIN" id="ZDB-GENE-090313-377">
    <property type="gene designation" value="si:dkeyp-13d11.1"/>
</dbReference>
<dbReference type="KEGG" id="dre:101885050"/>
<evidence type="ECO:0000313" key="4">
    <source>
        <dbReference type="RefSeq" id="XP_005160830.1"/>
    </source>
</evidence>
<dbReference type="RefSeq" id="XP_005160051.1">
    <property type="nucleotide sequence ID" value="XM_005159994.5"/>
</dbReference>
<feature type="compositionally biased region" description="Basic residues" evidence="1">
    <location>
        <begin position="142"/>
        <end position="164"/>
    </location>
</feature>
<dbReference type="AlphaFoldDB" id="A0A8M2B7Q7"/>
<dbReference type="RefSeq" id="XP_005160830.1">
    <property type="nucleotide sequence ID" value="XM_005160773.5"/>
</dbReference>
<evidence type="ECO:0000313" key="5">
    <source>
        <dbReference type="ZFIN" id="ZDB-GENE-090313-377"/>
    </source>
</evidence>
<keyword evidence="2" id="KW-1185">Reference proteome</keyword>
<dbReference type="AGR" id="ZFIN:ZDB-GENE-130531-32"/>
<feature type="region of interest" description="Disordered" evidence="1">
    <location>
        <begin position="103"/>
        <end position="171"/>
    </location>
</feature>
<dbReference type="PANTHER" id="PTHR16477:SF5">
    <property type="entry name" value="COILED-COIL DOMAIN-CONTAINING PROTEIN 106-RELATED"/>
    <property type="match status" value="1"/>
</dbReference>
<protein>
    <submittedName>
        <fullName evidence="3">Coiled-coil domain-containing protein 106 isoform X1</fullName>
    </submittedName>
    <submittedName>
        <fullName evidence="4">Coiled-coil domain-containing protein 106-like isoform X1</fullName>
    </submittedName>
</protein>
<dbReference type="InterPro" id="IPR031591">
    <property type="entry name" value="CCDC106"/>
</dbReference>
<name>A0A8M2B7Q7_DANRE</name>
<evidence type="ECO:0000313" key="6">
    <source>
        <dbReference type="ZFIN" id="ZDB-GENE-130531-32"/>
    </source>
</evidence>